<comment type="caution">
    <text evidence="4">The sequence shown here is derived from an EMBL/GenBank/DDBJ whole genome shotgun (WGS) entry which is preliminary data.</text>
</comment>
<dbReference type="AlphaFoldDB" id="A0A2A2K9S3"/>
<sequence length="221" mass="25040">MLVFSLLLLLASSALVSSSPRPSSADDKPTSPEEFLSHAVRTINHIFEEENPQIIFSDVVKNTFNEHTNILHRLQQLHEANHPSRWGKVPNGHKNDDNDDKDSETSTTTRRYENSEATTTAKEGNETGVIRKEIDYLKQKYDGIRRDIDKWMASPSTRALVIPFIAGSASVLILLISFVLVKTICTRRYERKANLTQVYGKEASMVSKSQKKRHNSDDDEI</sequence>
<evidence type="ECO:0000313" key="5">
    <source>
        <dbReference type="Proteomes" id="UP000218231"/>
    </source>
</evidence>
<evidence type="ECO:0000256" key="3">
    <source>
        <dbReference type="SAM" id="SignalP"/>
    </source>
</evidence>
<reference evidence="4 5" key="1">
    <citation type="journal article" date="2017" name="Curr. Biol.">
        <title>Genome architecture and evolution of a unichromosomal asexual nematode.</title>
        <authorList>
            <person name="Fradin H."/>
            <person name="Zegar C."/>
            <person name="Gutwein M."/>
            <person name="Lucas J."/>
            <person name="Kovtun M."/>
            <person name="Corcoran D."/>
            <person name="Baugh L.R."/>
            <person name="Kiontke K."/>
            <person name="Gunsalus K."/>
            <person name="Fitch D.H."/>
            <person name="Piano F."/>
        </authorList>
    </citation>
    <scope>NUCLEOTIDE SEQUENCE [LARGE SCALE GENOMIC DNA]</scope>
    <source>
        <strain evidence="4">PF1309</strain>
    </source>
</reference>
<feature type="transmembrane region" description="Helical" evidence="2">
    <location>
        <begin position="160"/>
        <end position="181"/>
    </location>
</feature>
<dbReference type="OrthoDB" id="5867915at2759"/>
<protein>
    <submittedName>
        <fullName evidence="4">Uncharacterized protein</fullName>
    </submittedName>
</protein>
<proteinExistence type="predicted"/>
<evidence type="ECO:0000313" key="4">
    <source>
        <dbReference type="EMBL" id="PAV70675.1"/>
    </source>
</evidence>
<keyword evidence="5" id="KW-1185">Reference proteome</keyword>
<feature type="region of interest" description="Disordered" evidence="1">
    <location>
        <begin position="81"/>
        <end position="125"/>
    </location>
</feature>
<keyword evidence="2" id="KW-1133">Transmembrane helix</keyword>
<keyword evidence="2" id="KW-0812">Transmembrane</keyword>
<gene>
    <name evidence="4" type="ORF">WR25_25289</name>
</gene>
<feature type="chain" id="PRO_5012313480" evidence="3">
    <location>
        <begin position="19"/>
        <end position="221"/>
    </location>
</feature>
<feature type="compositionally biased region" description="Polar residues" evidence="1">
    <location>
        <begin position="105"/>
        <end position="122"/>
    </location>
</feature>
<evidence type="ECO:0000256" key="2">
    <source>
        <dbReference type="SAM" id="Phobius"/>
    </source>
</evidence>
<accession>A0A2A2K9S3</accession>
<evidence type="ECO:0000256" key="1">
    <source>
        <dbReference type="SAM" id="MobiDB-lite"/>
    </source>
</evidence>
<dbReference type="EMBL" id="LIAE01009232">
    <property type="protein sequence ID" value="PAV70675.1"/>
    <property type="molecule type" value="Genomic_DNA"/>
</dbReference>
<feature type="signal peptide" evidence="3">
    <location>
        <begin position="1"/>
        <end position="18"/>
    </location>
</feature>
<keyword evidence="3" id="KW-0732">Signal</keyword>
<keyword evidence="2" id="KW-0472">Membrane</keyword>
<name>A0A2A2K9S3_9BILA</name>
<organism evidence="4 5">
    <name type="scientific">Diploscapter pachys</name>
    <dbReference type="NCBI Taxonomy" id="2018661"/>
    <lineage>
        <taxon>Eukaryota</taxon>
        <taxon>Metazoa</taxon>
        <taxon>Ecdysozoa</taxon>
        <taxon>Nematoda</taxon>
        <taxon>Chromadorea</taxon>
        <taxon>Rhabditida</taxon>
        <taxon>Rhabditina</taxon>
        <taxon>Rhabditomorpha</taxon>
        <taxon>Rhabditoidea</taxon>
        <taxon>Rhabditidae</taxon>
        <taxon>Diploscapter</taxon>
    </lineage>
</organism>
<dbReference type="Proteomes" id="UP000218231">
    <property type="component" value="Unassembled WGS sequence"/>
</dbReference>